<proteinExistence type="predicted"/>
<accession>A0A427AK70</accession>
<protein>
    <submittedName>
        <fullName evidence="1">Uncharacterized protein</fullName>
    </submittedName>
</protein>
<dbReference type="AlphaFoldDB" id="A0A427AK70"/>
<dbReference type="Proteomes" id="UP000287651">
    <property type="component" value="Unassembled WGS sequence"/>
</dbReference>
<reference evidence="1 2" key="1">
    <citation type="journal article" date="2014" name="Agronomy (Basel)">
        <title>A Draft Genome Sequence for Ensete ventricosum, the Drought-Tolerant Tree Against Hunger.</title>
        <authorList>
            <person name="Harrison J."/>
            <person name="Moore K.A."/>
            <person name="Paszkiewicz K."/>
            <person name="Jones T."/>
            <person name="Grant M."/>
            <person name="Ambacheew D."/>
            <person name="Muzemil S."/>
            <person name="Studholme D.J."/>
        </authorList>
    </citation>
    <scope>NUCLEOTIDE SEQUENCE [LARGE SCALE GENOMIC DNA]</scope>
</reference>
<organism evidence="1 2">
    <name type="scientific">Ensete ventricosum</name>
    <name type="common">Abyssinian banana</name>
    <name type="synonym">Musa ensete</name>
    <dbReference type="NCBI Taxonomy" id="4639"/>
    <lineage>
        <taxon>Eukaryota</taxon>
        <taxon>Viridiplantae</taxon>
        <taxon>Streptophyta</taxon>
        <taxon>Embryophyta</taxon>
        <taxon>Tracheophyta</taxon>
        <taxon>Spermatophyta</taxon>
        <taxon>Magnoliopsida</taxon>
        <taxon>Liliopsida</taxon>
        <taxon>Zingiberales</taxon>
        <taxon>Musaceae</taxon>
        <taxon>Ensete</taxon>
    </lineage>
</organism>
<name>A0A427AK70_ENSVE</name>
<sequence length="228" mass="23671">MQRSSRLPVSWTSLAPVGPASAHRRTGTPAGLDRLKEEAFLSELIEVPVQVSSKNPTFERLKATLVRLLRCSSKPGLGGGAGENAEGSTFPGLGRFPAFALPGLWPRAGSSFASALSPRCVAADGPAVASPLVFWSSTLHLFCFFFIPALPCFAFGLQWIWLVEGNGDDVEAGGGGGFGGGTAAVGNPDDAAQENSGKGVVEPCICLVQSGRACNPNMGLFFLSLSCI</sequence>
<gene>
    <name evidence="1" type="ORF">B296_00015284</name>
</gene>
<dbReference type="EMBL" id="AMZH03002168">
    <property type="protein sequence ID" value="RRT76542.1"/>
    <property type="molecule type" value="Genomic_DNA"/>
</dbReference>
<evidence type="ECO:0000313" key="2">
    <source>
        <dbReference type="Proteomes" id="UP000287651"/>
    </source>
</evidence>
<comment type="caution">
    <text evidence="1">The sequence shown here is derived from an EMBL/GenBank/DDBJ whole genome shotgun (WGS) entry which is preliminary data.</text>
</comment>
<evidence type="ECO:0000313" key="1">
    <source>
        <dbReference type="EMBL" id="RRT76542.1"/>
    </source>
</evidence>